<proteinExistence type="predicted"/>
<evidence type="ECO:0000313" key="1">
    <source>
        <dbReference type="EMBL" id="GMR50402.1"/>
    </source>
</evidence>
<sequence>MHSRARIRKLVQPILDLIVEDQRQSASTGTDKELLRNAFSQGLNCLLPQLVAQLLANTRNFLEVFVVYVLQDELLPCISEVYFLCIESLNFSLTLTFSCPVRANRSGSRRIPST</sequence>
<protein>
    <submittedName>
        <fullName evidence="1">Uncharacterized protein</fullName>
    </submittedName>
</protein>
<keyword evidence="2" id="KW-1185">Reference proteome</keyword>
<evidence type="ECO:0000313" key="2">
    <source>
        <dbReference type="Proteomes" id="UP001328107"/>
    </source>
</evidence>
<name>A0AAN5CTQ4_9BILA</name>
<dbReference type="EMBL" id="BTRK01000004">
    <property type="protein sequence ID" value="GMR50402.1"/>
    <property type="molecule type" value="Genomic_DNA"/>
</dbReference>
<dbReference type="AlphaFoldDB" id="A0AAN5CTQ4"/>
<organism evidence="1 2">
    <name type="scientific">Pristionchus mayeri</name>
    <dbReference type="NCBI Taxonomy" id="1317129"/>
    <lineage>
        <taxon>Eukaryota</taxon>
        <taxon>Metazoa</taxon>
        <taxon>Ecdysozoa</taxon>
        <taxon>Nematoda</taxon>
        <taxon>Chromadorea</taxon>
        <taxon>Rhabditida</taxon>
        <taxon>Rhabditina</taxon>
        <taxon>Diplogasteromorpha</taxon>
        <taxon>Diplogasteroidea</taxon>
        <taxon>Neodiplogasteridae</taxon>
        <taxon>Pristionchus</taxon>
    </lineage>
</organism>
<reference evidence="2" key="1">
    <citation type="submission" date="2022-10" db="EMBL/GenBank/DDBJ databases">
        <title>Genome assembly of Pristionchus species.</title>
        <authorList>
            <person name="Yoshida K."/>
            <person name="Sommer R.J."/>
        </authorList>
    </citation>
    <scope>NUCLEOTIDE SEQUENCE [LARGE SCALE GENOMIC DNA]</scope>
    <source>
        <strain evidence="2">RS5460</strain>
    </source>
</reference>
<gene>
    <name evidence="1" type="ORF">PMAYCL1PPCAC_20597</name>
</gene>
<comment type="caution">
    <text evidence="1">The sequence shown here is derived from an EMBL/GenBank/DDBJ whole genome shotgun (WGS) entry which is preliminary data.</text>
</comment>
<dbReference type="Proteomes" id="UP001328107">
    <property type="component" value="Unassembled WGS sequence"/>
</dbReference>
<accession>A0AAN5CTQ4</accession>